<gene>
    <name evidence="2" type="ORF">SDC9_72149</name>
</gene>
<protein>
    <recommendedName>
        <fullName evidence="1">Putative nitroreductase TM1586 domain-containing protein</fullName>
    </recommendedName>
</protein>
<dbReference type="GO" id="GO:0016491">
    <property type="term" value="F:oxidoreductase activity"/>
    <property type="evidence" value="ECO:0007669"/>
    <property type="project" value="InterPro"/>
</dbReference>
<dbReference type="SUPFAM" id="SSF55469">
    <property type="entry name" value="FMN-dependent nitroreductase-like"/>
    <property type="match status" value="1"/>
</dbReference>
<organism evidence="2">
    <name type="scientific">bioreactor metagenome</name>
    <dbReference type="NCBI Taxonomy" id="1076179"/>
    <lineage>
        <taxon>unclassified sequences</taxon>
        <taxon>metagenomes</taxon>
        <taxon>ecological metagenomes</taxon>
    </lineage>
</organism>
<comment type="caution">
    <text evidence="2">The sequence shown here is derived from an EMBL/GenBank/DDBJ whole genome shotgun (WGS) entry which is preliminary data.</text>
</comment>
<evidence type="ECO:0000313" key="2">
    <source>
        <dbReference type="EMBL" id="MPM25651.1"/>
    </source>
</evidence>
<dbReference type="EMBL" id="VSSQ01004547">
    <property type="protein sequence ID" value="MPM25651.1"/>
    <property type="molecule type" value="Genomic_DNA"/>
</dbReference>
<dbReference type="InterPro" id="IPR029478">
    <property type="entry name" value="TM1586_NiRdase"/>
</dbReference>
<dbReference type="Gene3D" id="3.40.109.10">
    <property type="entry name" value="NADH Oxidase"/>
    <property type="match status" value="1"/>
</dbReference>
<dbReference type="Pfam" id="PF14512">
    <property type="entry name" value="TM1586_NiRdase"/>
    <property type="match status" value="1"/>
</dbReference>
<proteinExistence type="predicted"/>
<name>A0A644YCN4_9ZZZZ</name>
<evidence type="ECO:0000259" key="1">
    <source>
        <dbReference type="Pfam" id="PF14512"/>
    </source>
</evidence>
<reference evidence="2" key="1">
    <citation type="submission" date="2019-08" db="EMBL/GenBank/DDBJ databases">
        <authorList>
            <person name="Kucharzyk K."/>
            <person name="Murdoch R.W."/>
            <person name="Higgins S."/>
            <person name="Loffler F."/>
        </authorList>
    </citation>
    <scope>NUCLEOTIDE SEQUENCE</scope>
</reference>
<dbReference type="InterPro" id="IPR000415">
    <property type="entry name" value="Nitroreductase-like"/>
</dbReference>
<accession>A0A644YCN4</accession>
<dbReference type="AlphaFoldDB" id="A0A644YCN4"/>
<sequence>MQDLYPYIFKRKSFHRFEPFEPLSQQEKESLVGLFASVAPLDASIETKFLLVPIEETTCKRGEYCILIYSEQRGTYLENAGYMGAQLDLLLAKQNIGCCWYGVGKPMQDVCDGLRFVIMLAIAKQEPSSFRKDYTKSKRKLVGEIWKGEAMPSVAEVVRYTPSACNTQPWLVRKEGQHLLVFRVSGKRGIMSKALVGYYNRIDVGIFLCFLELCLDHERVSYTRSLVYHDPTGTGPFVCAEYTIG</sequence>
<feature type="domain" description="Putative nitroreductase TM1586" evidence="1">
    <location>
        <begin position="3"/>
        <end position="213"/>
    </location>
</feature>